<evidence type="ECO:0000313" key="2">
    <source>
        <dbReference type="EMBL" id="MBV4359608.1"/>
    </source>
</evidence>
<dbReference type="EMBL" id="JAHSPG010000015">
    <property type="protein sequence ID" value="MBV4359608.1"/>
    <property type="molecule type" value="Genomic_DNA"/>
</dbReference>
<sequence>MKKLWSFELILALIALLFIALLTLVIACNSKKATTTVMEHNQPLNNTYWKLLKVDGFNQDIASLQKEAFIRFDSASSKFSGTAGCNRMMGSFVATGNTIKIGPAAMTKMMCPSPLMELEDAFAKAIDKSDSYTISGKTLRLKSGESVLAEFEAGAK</sequence>
<evidence type="ECO:0000259" key="1">
    <source>
        <dbReference type="Pfam" id="PF03724"/>
    </source>
</evidence>
<name>A0A9E2SDU7_9BACT</name>
<dbReference type="PANTHER" id="PTHR35535">
    <property type="entry name" value="HEAT SHOCK PROTEIN HSLJ"/>
    <property type="match status" value="1"/>
</dbReference>
<dbReference type="RefSeq" id="WP_217793864.1">
    <property type="nucleotide sequence ID" value="NZ_JAHSPG010000015.1"/>
</dbReference>
<dbReference type="PROSITE" id="PS51257">
    <property type="entry name" value="PROKAR_LIPOPROTEIN"/>
    <property type="match status" value="1"/>
</dbReference>
<dbReference type="InterPro" id="IPR005184">
    <property type="entry name" value="DUF306_Meta_HslJ"/>
</dbReference>
<proteinExistence type="predicted"/>
<accession>A0A9E2SDU7</accession>
<dbReference type="Proteomes" id="UP000812270">
    <property type="component" value="Unassembled WGS sequence"/>
</dbReference>
<feature type="domain" description="DUF306" evidence="1">
    <location>
        <begin position="42"/>
        <end position="150"/>
    </location>
</feature>
<gene>
    <name evidence="2" type="ORF">KTO63_20725</name>
</gene>
<evidence type="ECO:0000313" key="3">
    <source>
        <dbReference type="Proteomes" id="UP000812270"/>
    </source>
</evidence>
<keyword evidence="3" id="KW-1185">Reference proteome</keyword>
<comment type="caution">
    <text evidence="2">The sequence shown here is derived from an EMBL/GenBank/DDBJ whole genome shotgun (WGS) entry which is preliminary data.</text>
</comment>
<dbReference type="InterPro" id="IPR053147">
    <property type="entry name" value="Hsp_HslJ-like"/>
</dbReference>
<dbReference type="Pfam" id="PF03724">
    <property type="entry name" value="META"/>
    <property type="match status" value="1"/>
</dbReference>
<dbReference type="PANTHER" id="PTHR35535:SF1">
    <property type="entry name" value="HEAT SHOCK PROTEIN HSLJ"/>
    <property type="match status" value="1"/>
</dbReference>
<reference evidence="2" key="1">
    <citation type="submission" date="2021-06" db="EMBL/GenBank/DDBJ databases">
        <authorList>
            <person name="Huq M.A."/>
        </authorList>
    </citation>
    <scope>NUCLEOTIDE SEQUENCE</scope>
    <source>
        <strain evidence="2">MAH-26</strain>
    </source>
</reference>
<organism evidence="2 3">
    <name type="scientific">Pinibacter aurantiacus</name>
    <dbReference type="NCBI Taxonomy" id="2851599"/>
    <lineage>
        <taxon>Bacteria</taxon>
        <taxon>Pseudomonadati</taxon>
        <taxon>Bacteroidota</taxon>
        <taxon>Chitinophagia</taxon>
        <taxon>Chitinophagales</taxon>
        <taxon>Chitinophagaceae</taxon>
        <taxon>Pinibacter</taxon>
    </lineage>
</organism>
<dbReference type="AlphaFoldDB" id="A0A9E2SDU7"/>
<protein>
    <submittedName>
        <fullName evidence="2">META domain-containing protein</fullName>
    </submittedName>
</protein>